<keyword evidence="2" id="KW-1185">Reference proteome</keyword>
<evidence type="ECO:0000313" key="2">
    <source>
        <dbReference type="Proteomes" id="UP000789702"/>
    </source>
</evidence>
<dbReference type="Proteomes" id="UP000789702">
    <property type="component" value="Unassembled WGS sequence"/>
</dbReference>
<feature type="non-terminal residue" evidence="1">
    <location>
        <position position="62"/>
    </location>
</feature>
<organism evidence="1 2">
    <name type="scientific">Dentiscutata heterogama</name>
    <dbReference type="NCBI Taxonomy" id="1316150"/>
    <lineage>
        <taxon>Eukaryota</taxon>
        <taxon>Fungi</taxon>
        <taxon>Fungi incertae sedis</taxon>
        <taxon>Mucoromycota</taxon>
        <taxon>Glomeromycotina</taxon>
        <taxon>Glomeromycetes</taxon>
        <taxon>Diversisporales</taxon>
        <taxon>Gigasporaceae</taxon>
        <taxon>Dentiscutata</taxon>
    </lineage>
</organism>
<evidence type="ECO:0000313" key="1">
    <source>
        <dbReference type="EMBL" id="CAG8653488.1"/>
    </source>
</evidence>
<dbReference type="EMBL" id="CAJVPU010016487">
    <property type="protein sequence ID" value="CAG8653488.1"/>
    <property type="molecule type" value="Genomic_DNA"/>
</dbReference>
<gene>
    <name evidence="1" type="ORF">DHETER_LOCUS9412</name>
</gene>
<proteinExistence type="predicted"/>
<reference evidence="1" key="1">
    <citation type="submission" date="2021-06" db="EMBL/GenBank/DDBJ databases">
        <authorList>
            <person name="Kallberg Y."/>
            <person name="Tangrot J."/>
            <person name="Rosling A."/>
        </authorList>
    </citation>
    <scope>NUCLEOTIDE SEQUENCE</scope>
    <source>
        <strain evidence="1">IL203A</strain>
    </source>
</reference>
<sequence>MGILPKELFEITPNLVIPGNTKSDPTVQYYSLTAHNNYGQMSGINYDITAHNNYGNFNVDPN</sequence>
<comment type="caution">
    <text evidence="1">The sequence shown here is derived from an EMBL/GenBank/DDBJ whole genome shotgun (WGS) entry which is preliminary data.</text>
</comment>
<name>A0ACA9NIR9_9GLOM</name>
<protein>
    <submittedName>
        <fullName evidence="1">13294_t:CDS:1</fullName>
    </submittedName>
</protein>
<accession>A0ACA9NIR9</accession>